<dbReference type="InterPro" id="IPR018247">
    <property type="entry name" value="EF_Hand_1_Ca_BS"/>
</dbReference>
<feature type="transmembrane region" description="Helical" evidence="14">
    <location>
        <begin position="697"/>
        <end position="716"/>
    </location>
</feature>
<dbReference type="GO" id="GO:0005249">
    <property type="term" value="F:voltage-gated potassium channel activity"/>
    <property type="evidence" value="ECO:0007669"/>
    <property type="project" value="InterPro"/>
</dbReference>
<evidence type="ECO:0000256" key="13">
    <source>
        <dbReference type="SAM" id="MobiDB-lite"/>
    </source>
</evidence>
<reference evidence="16 17" key="1">
    <citation type="submission" date="2016-02" db="EMBL/GenBank/DDBJ databases">
        <title>Genome analysis of coral dinoflagellate symbionts highlights evolutionary adaptations to a symbiotic lifestyle.</title>
        <authorList>
            <person name="Aranda M."/>
            <person name="Li Y."/>
            <person name="Liew Y.J."/>
            <person name="Baumgarten S."/>
            <person name="Simakov O."/>
            <person name="Wilson M."/>
            <person name="Piel J."/>
            <person name="Ashoor H."/>
            <person name="Bougouffa S."/>
            <person name="Bajic V.B."/>
            <person name="Ryu T."/>
            <person name="Ravasi T."/>
            <person name="Bayer T."/>
            <person name="Micklem G."/>
            <person name="Kim H."/>
            <person name="Bhak J."/>
            <person name="Lajeunesse T.C."/>
            <person name="Voolstra C.R."/>
        </authorList>
    </citation>
    <scope>NUCLEOTIDE SEQUENCE [LARGE SCALE GENOMIC DNA]</scope>
    <source>
        <strain evidence="16 17">CCMP2467</strain>
    </source>
</reference>
<sequence length="895" mass="98567">MTRDARNGGPLRLVELRGEADQRKSAVELLLETVEELPAGAPRETQLLAPPGCGVEEGHLSTIRADTGAQIKIEQLGAEGADGFGTGSGCRLILVSGPKLAARQAAMLIAALLGRAATRGSINARQKAGAAACPNCGNVFTADAAFCQKCGQKREEGPVSRGRGRDVSPAAPRQRALSLGAKHPSLGSDGETQLLKALLSGPSPSSCQLKLLLPADFVRLCLEAGSHLAQVSYRTGSHLEVLAPHSPEPTRLVLVQGTMLGNSMAVMHLQELLLHYQFYKCAKLDAEVSGPLTQGREITFCKAMGAAVPAVAGFTVDALWFSSGRRMSVPGQINEPEVSPQDSWLGFSIADAFLGIEARLDRISEQVEQCTAEVTQMNLRPPAQAVHRRVNFPSKVRPEGILSVIPSEAPLSLESPYPSEIETIPSLASFSQDMSHTDSRAKPTTSERSFREMTRSGTDAQTVQSGVYEHRFSRQVKAFRSVDLRVAWQVYGTELKQKMGSLEAQPLMRLVYRTRAEFLWELLDDPESSRWAWGLAIFLKMLVLISMLTSELAALPHSVDARALLAFEFVCDTVFFVECWCRILSAPSKIGYLADPLNAPDVLSIVGLPLRACLISVVQPSHEYDVLRTVLYYFLPLVRFLKLLRRFDTIRLLTEACRNSLESLPVLAYIVALITLAAATGIYLLEPVDNIPSMPHALWLAIVTMTTVGYGDFYPISLGGYLMVSLLTFVSMIFLALPVGIIGYEFTQAWKQREQMLLMMRIRRSLVKWSYDANDMNILFQYADSDGDGCLNLTEFVELVRQMRIGLSVDHAVQIFALYHDESQGTMSFAELLRDIFPEEYLRDQQERTGDQQLQLQASKQSIFQALQRFESDRQHSAASRSVKSDFQTGDEDTG</sequence>
<evidence type="ECO:0000256" key="2">
    <source>
        <dbReference type="ARBA" id="ARBA00022448"/>
    </source>
</evidence>
<keyword evidence="17" id="KW-1185">Reference proteome</keyword>
<evidence type="ECO:0000256" key="4">
    <source>
        <dbReference type="ARBA" id="ARBA00022692"/>
    </source>
</evidence>
<accession>A0A1Q9EQ16</accession>
<dbReference type="OrthoDB" id="415460at2759"/>
<evidence type="ECO:0000256" key="3">
    <source>
        <dbReference type="ARBA" id="ARBA00022538"/>
    </source>
</evidence>
<dbReference type="Pfam" id="PF00520">
    <property type="entry name" value="Ion_trans"/>
    <property type="match status" value="1"/>
</dbReference>
<dbReference type="Proteomes" id="UP000186817">
    <property type="component" value="Unassembled WGS sequence"/>
</dbReference>
<dbReference type="SUPFAM" id="SSF47473">
    <property type="entry name" value="EF-hand"/>
    <property type="match status" value="1"/>
</dbReference>
<comment type="subcellular location">
    <subcellularLocation>
        <location evidence="1">Membrane</location>
        <topology evidence="1">Multi-pass membrane protein</topology>
    </subcellularLocation>
</comment>
<dbReference type="Gene3D" id="1.10.238.10">
    <property type="entry name" value="EF-hand"/>
    <property type="match status" value="1"/>
</dbReference>
<dbReference type="InterPro" id="IPR028325">
    <property type="entry name" value="VG_K_chnl"/>
</dbReference>
<evidence type="ECO:0000313" key="17">
    <source>
        <dbReference type="Proteomes" id="UP000186817"/>
    </source>
</evidence>
<keyword evidence="5" id="KW-0631">Potassium channel</keyword>
<proteinExistence type="predicted"/>
<keyword evidence="8" id="KW-0630">Potassium</keyword>
<dbReference type="InterPro" id="IPR005821">
    <property type="entry name" value="Ion_trans_dom"/>
</dbReference>
<keyword evidence="10" id="KW-0406">Ion transport</keyword>
<keyword evidence="7" id="KW-0851">Voltage-gated channel</keyword>
<evidence type="ECO:0000259" key="15">
    <source>
        <dbReference type="PROSITE" id="PS50222"/>
    </source>
</evidence>
<dbReference type="Gene3D" id="1.20.120.350">
    <property type="entry name" value="Voltage-gated potassium channels. Chain C"/>
    <property type="match status" value="1"/>
</dbReference>
<name>A0A1Q9EQ16_SYMMI</name>
<keyword evidence="12" id="KW-0407">Ion channel</keyword>
<evidence type="ECO:0000256" key="7">
    <source>
        <dbReference type="ARBA" id="ARBA00022882"/>
    </source>
</evidence>
<feature type="transmembrane region" description="Helical" evidence="14">
    <location>
        <begin position="722"/>
        <end position="746"/>
    </location>
</feature>
<evidence type="ECO:0000256" key="10">
    <source>
        <dbReference type="ARBA" id="ARBA00023065"/>
    </source>
</evidence>
<evidence type="ECO:0000256" key="9">
    <source>
        <dbReference type="ARBA" id="ARBA00022989"/>
    </source>
</evidence>
<keyword evidence="3" id="KW-0633">Potassium transport</keyword>
<keyword evidence="11 14" id="KW-0472">Membrane</keyword>
<comment type="caution">
    <text evidence="16">The sequence shown here is derived from an EMBL/GenBank/DDBJ whole genome shotgun (WGS) entry which is preliminary data.</text>
</comment>
<dbReference type="PRINTS" id="PR00169">
    <property type="entry name" value="KCHANNEL"/>
</dbReference>
<gene>
    <name evidence="16" type="primary">Kcnb1</name>
    <name evidence="16" type="ORF">AK812_SmicGene6869</name>
</gene>
<dbReference type="Gene3D" id="1.10.287.70">
    <property type="match status" value="1"/>
</dbReference>
<keyword evidence="4 14" id="KW-0812">Transmembrane</keyword>
<feature type="region of interest" description="Disordered" evidence="13">
    <location>
        <begin position="870"/>
        <end position="895"/>
    </location>
</feature>
<evidence type="ECO:0000256" key="11">
    <source>
        <dbReference type="ARBA" id="ARBA00023136"/>
    </source>
</evidence>
<evidence type="ECO:0000256" key="12">
    <source>
        <dbReference type="ARBA" id="ARBA00023303"/>
    </source>
</evidence>
<feature type="transmembrane region" description="Helical" evidence="14">
    <location>
        <begin position="667"/>
        <end position="685"/>
    </location>
</feature>
<dbReference type="GO" id="GO:0008076">
    <property type="term" value="C:voltage-gated potassium channel complex"/>
    <property type="evidence" value="ECO:0007669"/>
    <property type="project" value="InterPro"/>
</dbReference>
<feature type="region of interest" description="Disordered" evidence="13">
    <location>
        <begin position="432"/>
        <end position="456"/>
    </location>
</feature>
<feature type="compositionally biased region" description="Basic and acidic residues" evidence="13">
    <location>
        <begin position="154"/>
        <end position="166"/>
    </location>
</feature>
<feature type="compositionally biased region" description="Polar residues" evidence="13">
    <location>
        <begin position="877"/>
        <end position="888"/>
    </location>
</feature>
<dbReference type="GO" id="GO:0001508">
    <property type="term" value="P:action potential"/>
    <property type="evidence" value="ECO:0007669"/>
    <property type="project" value="TreeGrafter"/>
</dbReference>
<dbReference type="AlphaFoldDB" id="A0A1Q9EQ16"/>
<dbReference type="InterPro" id="IPR002048">
    <property type="entry name" value="EF_hand_dom"/>
</dbReference>
<keyword evidence="2" id="KW-0813">Transport</keyword>
<dbReference type="GO" id="GO:0005509">
    <property type="term" value="F:calcium ion binding"/>
    <property type="evidence" value="ECO:0007669"/>
    <property type="project" value="InterPro"/>
</dbReference>
<evidence type="ECO:0000256" key="5">
    <source>
        <dbReference type="ARBA" id="ARBA00022826"/>
    </source>
</evidence>
<evidence type="ECO:0000256" key="1">
    <source>
        <dbReference type="ARBA" id="ARBA00004141"/>
    </source>
</evidence>
<feature type="domain" description="EF-hand" evidence="15">
    <location>
        <begin position="771"/>
        <end position="806"/>
    </location>
</feature>
<protein>
    <submittedName>
        <fullName evidence="16">Potassium voltage-gated channel subfamily B member 1</fullName>
    </submittedName>
</protein>
<evidence type="ECO:0000313" key="16">
    <source>
        <dbReference type="EMBL" id="OLQ09526.1"/>
    </source>
</evidence>
<dbReference type="PROSITE" id="PS00018">
    <property type="entry name" value="EF_HAND_1"/>
    <property type="match status" value="1"/>
</dbReference>
<dbReference type="InterPro" id="IPR027359">
    <property type="entry name" value="Volt_channel_dom_sf"/>
</dbReference>
<evidence type="ECO:0000256" key="8">
    <source>
        <dbReference type="ARBA" id="ARBA00022958"/>
    </source>
</evidence>
<dbReference type="SUPFAM" id="SSF81324">
    <property type="entry name" value="Voltage-gated potassium channels"/>
    <property type="match status" value="1"/>
</dbReference>
<keyword evidence="6" id="KW-0106">Calcium</keyword>
<dbReference type="PANTHER" id="PTHR11537">
    <property type="entry name" value="VOLTAGE-GATED POTASSIUM CHANNEL"/>
    <property type="match status" value="1"/>
</dbReference>
<evidence type="ECO:0000256" key="14">
    <source>
        <dbReference type="SAM" id="Phobius"/>
    </source>
</evidence>
<dbReference type="InterPro" id="IPR011992">
    <property type="entry name" value="EF-hand-dom_pair"/>
</dbReference>
<feature type="region of interest" description="Disordered" evidence="13">
    <location>
        <begin position="154"/>
        <end position="187"/>
    </location>
</feature>
<dbReference type="PROSITE" id="PS50222">
    <property type="entry name" value="EF_HAND_2"/>
    <property type="match status" value="1"/>
</dbReference>
<organism evidence="16 17">
    <name type="scientific">Symbiodinium microadriaticum</name>
    <name type="common">Dinoflagellate</name>
    <name type="synonym">Zooxanthella microadriatica</name>
    <dbReference type="NCBI Taxonomy" id="2951"/>
    <lineage>
        <taxon>Eukaryota</taxon>
        <taxon>Sar</taxon>
        <taxon>Alveolata</taxon>
        <taxon>Dinophyceae</taxon>
        <taxon>Suessiales</taxon>
        <taxon>Symbiodiniaceae</taxon>
        <taxon>Symbiodinium</taxon>
    </lineage>
</organism>
<evidence type="ECO:0000256" key="6">
    <source>
        <dbReference type="ARBA" id="ARBA00022837"/>
    </source>
</evidence>
<dbReference type="PANTHER" id="PTHR11537:SF254">
    <property type="entry name" value="POTASSIUM VOLTAGE-GATED CHANNEL PROTEIN SHAB"/>
    <property type="match status" value="1"/>
</dbReference>
<keyword evidence="9 14" id="KW-1133">Transmembrane helix</keyword>
<dbReference type="EMBL" id="LSRX01000095">
    <property type="protein sequence ID" value="OLQ09526.1"/>
    <property type="molecule type" value="Genomic_DNA"/>
</dbReference>